<dbReference type="Gene3D" id="3.20.70.20">
    <property type="match status" value="1"/>
</dbReference>
<dbReference type="Pfam" id="PF02867">
    <property type="entry name" value="Ribonuc_red_lgC"/>
    <property type="match status" value="1"/>
</dbReference>
<dbReference type="GO" id="GO:0005524">
    <property type="term" value="F:ATP binding"/>
    <property type="evidence" value="ECO:0007669"/>
    <property type="project" value="TreeGrafter"/>
</dbReference>
<comment type="similarity">
    <text evidence="1">Belongs to the ribonucleoside diphosphate reductase large chain family.</text>
</comment>
<keyword evidence="4" id="KW-1185">Reference proteome</keyword>
<evidence type="ECO:0000259" key="2">
    <source>
        <dbReference type="Pfam" id="PF02867"/>
    </source>
</evidence>
<dbReference type="OrthoDB" id="3000483at2759"/>
<organism evidence="3 4">
    <name type="scientific">Hibiscus trionum</name>
    <name type="common">Flower of an hour</name>
    <dbReference type="NCBI Taxonomy" id="183268"/>
    <lineage>
        <taxon>Eukaryota</taxon>
        <taxon>Viridiplantae</taxon>
        <taxon>Streptophyta</taxon>
        <taxon>Embryophyta</taxon>
        <taxon>Tracheophyta</taxon>
        <taxon>Spermatophyta</taxon>
        <taxon>Magnoliopsida</taxon>
        <taxon>eudicotyledons</taxon>
        <taxon>Gunneridae</taxon>
        <taxon>Pentapetalae</taxon>
        <taxon>rosids</taxon>
        <taxon>malvids</taxon>
        <taxon>Malvales</taxon>
        <taxon>Malvaceae</taxon>
        <taxon>Malvoideae</taxon>
        <taxon>Hibiscus</taxon>
    </lineage>
</organism>
<dbReference type="InterPro" id="IPR000788">
    <property type="entry name" value="RNR_lg_C"/>
</dbReference>
<sequence>MWGVIPSGRWDWTALRDMITKNEVRNSLLLAPMPTAFTSQILGKNECFELYTSNIYSRRVLSGEFVMVNKLVVSGNIGKAKCRR</sequence>
<comment type="caution">
    <text evidence="3">The sequence shown here is derived from an EMBL/GenBank/DDBJ whole genome shotgun (WGS) entry which is preliminary data.</text>
</comment>
<dbReference type="PANTHER" id="PTHR11573">
    <property type="entry name" value="RIBONUCLEOSIDE-DIPHOSPHATE REDUCTASE LARGE CHAIN"/>
    <property type="match status" value="1"/>
</dbReference>
<evidence type="ECO:0000256" key="1">
    <source>
        <dbReference type="ARBA" id="ARBA00010406"/>
    </source>
</evidence>
<proteinExistence type="inferred from homology"/>
<dbReference type="SUPFAM" id="SSF51998">
    <property type="entry name" value="PFL-like glycyl radical enzymes"/>
    <property type="match status" value="1"/>
</dbReference>
<dbReference type="PANTHER" id="PTHR11573:SF6">
    <property type="entry name" value="RIBONUCLEOSIDE-DIPHOSPHATE REDUCTASE LARGE SUBUNIT"/>
    <property type="match status" value="1"/>
</dbReference>
<name>A0A9W7M5X5_HIBTR</name>
<feature type="domain" description="Ribonucleotide reductase large subunit C-terminal" evidence="2">
    <location>
        <begin position="8"/>
        <end position="73"/>
    </location>
</feature>
<evidence type="ECO:0000313" key="4">
    <source>
        <dbReference type="Proteomes" id="UP001165190"/>
    </source>
</evidence>
<dbReference type="EMBL" id="BSYR01000021">
    <property type="protein sequence ID" value="GMI86870.1"/>
    <property type="molecule type" value="Genomic_DNA"/>
</dbReference>
<dbReference type="GO" id="GO:0004748">
    <property type="term" value="F:ribonucleoside-diphosphate reductase activity, thioredoxin disulfide as acceptor"/>
    <property type="evidence" value="ECO:0007669"/>
    <property type="project" value="TreeGrafter"/>
</dbReference>
<accession>A0A9W7M5X5</accession>
<protein>
    <submittedName>
        <fullName evidence="3">CRINKLY LEAVES 8, defective in pollen organelle DNA degradation 2, RIBONUCLEOTIDE REDUCTASE 1</fullName>
    </submittedName>
</protein>
<dbReference type="InterPro" id="IPR039718">
    <property type="entry name" value="Rrm1"/>
</dbReference>
<dbReference type="GO" id="GO:0005971">
    <property type="term" value="C:ribonucleoside-diphosphate reductase complex"/>
    <property type="evidence" value="ECO:0007669"/>
    <property type="project" value="TreeGrafter"/>
</dbReference>
<dbReference type="GO" id="GO:0009263">
    <property type="term" value="P:deoxyribonucleotide biosynthetic process"/>
    <property type="evidence" value="ECO:0007669"/>
    <property type="project" value="TreeGrafter"/>
</dbReference>
<dbReference type="Proteomes" id="UP001165190">
    <property type="component" value="Unassembled WGS sequence"/>
</dbReference>
<evidence type="ECO:0000313" key="3">
    <source>
        <dbReference type="EMBL" id="GMI86870.1"/>
    </source>
</evidence>
<dbReference type="AlphaFoldDB" id="A0A9W7M5X5"/>
<gene>
    <name evidence="3" type="ORF">HRI_002356300</name>
</gene>
<reference evidence="3" key="1">
    <citation type="submission" date="2023-05" db="EMBL/GenBank/DDBJ databases">
        <title>Genome and transcriptome analyses reveal genes involved in the formation of fine ridges on petal epidermal cells in Hibiscus trionum.</title>
        <authorList>
            <person name="Koshimizu S."/>
            <person name="Masuda S."/>
            <person name="Ishii T."/>
            <person name="Shirasu K."/>
            <person name="Hoshino A."/>
            <person name="Arita M."/>
        </authorList>
    </citation>
    <scope>NUCLEOTIDE SEQUENCE</scope>
    <source>
        <strain evidence="3">Hamamatsu line</strain>
    </source>
</reference>